<comment type="caution">
    <text evidence="2">The sequence shown here is derived from an EMBL/GenBank/DDBJ whole genome shotgun (WGS) entry which is preliminary data.</text>
</comment>
<sequence>MTSAVQSAYESLPPTSARLYRLVGVEAPPLLDPAAAAVLGELSQDAASGHLRVLADAGLLAERHDQPWLGPCYRMTHPVLRHARRCAAEAESDDAVRDAMGRWVRWLLATFTRAERLITPDHRELDRDVAGAPGWPDFRDEAGALEWLTARQDDLRTAVYVAAEYGWDELVWQLVHAAWPLFQRIRPLALWVELLEQGLAAARRTGDRLAQREMLTASVGVLRGLHRYGGAAVRASEALTLAREDSDSLAEAQALHGLGACHHARGEEPVALAVLGEAMEIRRGLGYTRGVGLSRLVVGLVHLEAERPMDAMAQLAVAREELEEAEDRFNAARALAWLGRAHSRAGRPDAAFRLGSEALGEFRATGSPPWQARALYLLGQSTEDHHDSERAVHLYARAVALAATASPSDVDHYTEALNRVAGGDGTSAASAESAPGDGPPS</sequence>
<keyword evidence="3" id="KW-1185">Reference proteome</keyword>
<dbReference type="SUPFAM" id="SSF48452">
    <property type="entry name" value="TPR-like"/>
    <property type="match status" value="1"/>
</dbReference>
<accession>A0ABN2W7D7</accession>
<dbReference type="Proteomes" id="UP001500016">
    <property type="component" value="Unassembled WGS sequence"/>
</dbReference>
<evidence type="ECO:0008006" key="4">
    <source>
        <dbReference type="Google" id="ProtNLM"/>
    </source>
</evidence>
<evidence type="ECO:0000256" key="1">
    <source>
        <dbReference type="SAM" id="MobiDB-lite"/>
    </source>
</evidence>
<protein>
    <recommendedName>
        <fullName evidence="4">Tetratricopeptide repeat protein</fullName>
    </recommendedName>
</protein>
<proteinExistence type="predicted"/>
<dbReference type="RefSeq" id="WP_344531204.1">
    <property type="nucleotide sequence ID" value="NZ_BAAAPE010000012.1"/>
</dbReference>
<name>A0ABN2W7D7_9ACTN</name>
<dbReference type="InterPro" id="IPR011990">
    <property type="entry name" value="TPR-like_helical_dom_sf"/>
</dbReference>
<reference evidence="2 3" key="1">
    <citation type="journal article" date="2019" name="Int. J. Syst. Evol. Microbiol.">
        <title>The Global Catalogue of Microorganisms (GCM) 10K type strain sequencing project: providing services to taxonomists for standard genome sequencing and annotation.</title>
        <authorList>
            <consortium name="The Broad Institute Genomics Platform"/>
            <consortium name="The Broad Institute Genome Sequencing Center for Infectious Disease"/>
            <person name="Wu L."/>
            <person name="Ma J."/>
        </authorList>
    </citation>
    <scope>NUCLEOTIDE SEQUENCE [LARGE SCALE GENOMIC DNA]</scope>
    <source>
        <strain evidence="2 3">JCM 15478</strain>
    </source>
</reference>
<organism evidence="2 3">
    <name type="scientific">Streptomyces albiaxialis</name>
    <dbReference type="NCBI Taxonomy" id="329523"/>
    <lineage>
        <taxon>Bacteria</taxon>
        <taxon>Bacillati</taxon>
        <taxon>Actinomycetota</taxon>
        <taxon>Actinomycetes</taxon>
        <taxon>Kitasatosporales</taxon>
        <taxon>Streptomycetaceae</taxon>
        <taxon>Streptomyces</taxon>
    </lineage>
</organism>
<feature type="region of interest" description="Disordered" evidence="1">
    <location>
        <begin position="421"/>
        <end position="441"/>
    </location>
</feature>
<dbReference type="EMBL" id="BAAAPE010000012">
    <property type="protein sequence ID" value="GAA2085034.1"/>
    <property type="molecule type" value="Genomic_DNA"/>
</dbReference>
<dbReference type="PANTHER" id="PTHR10098">
    <property type="entry name" value="RAPSYN-RELATED"/>
    <property type="match status" value="1"/>
</dbReference>
<dbReference type="PANTHER" id="PTHR10098:SF108">
    <property type="entry name" value="TETRATRICOPEPTIDE REPEAT PROTEIN 28"/>
    <property type="match status" value="1"/>
</dbReference>
<gene>
    <name evidence="2" type="ORF">GCM10009801_46530</name>
</gene>
<dbReference type="Gene3D" id="1.25.40.10">
    <property type="entry name" value="Tetratricopeptide repeat domain"/>
    <property type="match status" value="1"/>
</dbReference>
<evidence type="ECO:0000313" key="2">
    <source>
        <dbReference type="EMBL" id="GAA2085034.1"/>
    </source>
</evidence>
<evidence type="ECO:0000313" key="3">
    <source>
        <dbReference type="Proteomes" id="UP001500016"/>
    </source>
</evidence>